<reference evidence="4" key="1">
    <citation type="journal article" date="2013" name="Nat. Genet.">
        <title>The Capsella rubella genome and the genomic consequences of rapid mating system evolution.</title>
        <authorList>
            <person name="Slotte T."/>
            <person name="Hazzouri K.M."/>
            <person name="Agren J.A."/>
            <person name="Koenig D."/>
            <person name="Maumus F."/>
            <person name="Guo Y.L."/>
            <person name="Steige K."/>
            <person name="Platts A.E."/>
            <person name="Escobar J.S."/>
            <person name="Newman L.K."/>
            <person name="Wang W."/>
            <person name="Mandakova T."/>
            <person name="Vello E."/>
            <person name="Smith L.M."/>
            <person name="Henz S.R."/>
            <person name="Steffen J."/>
            <person name="Takuno S."/>
            <person name="Brandvain Y."/>
            <person name="Coop G."/>
            <person name="Andolfatto P."/>
            <person name="Hu T.T."/>
            <person name="Blanchette M."/>
            <person name="Clark R.M."/>
            <person name="Quesneville H."/>
            <person name="Nordborg M."/>
            <person name="Gaut B.S."/>
            <person name="Lysak M.A."/>
            <person name="Jenkins J."/>
            <person name="Grimwood J."/>
            <person name="Chapman J."/>
            <person name="Prochnik S."/>
            <person name="Shu S."/>
            <person name="Rokhsar D."/>
            <person name="Schmutz J."/>
            <person name="Weigel D."/>
            <person name="Wright S.I."/>
        </authorList>
    </citation>
    <scope>NUCLEOTIDE SEQUENCE [LARGE SCALE GENOMIC DNA]</scope>
    <source>
        <strain evidence="4">cv. Monte Gargano</strain>
    </source>
</reference>
<sequence>MAYSSHCFWVVSVALLLQFLAPPASALPYRSSRYIDKLCQMSSIYDKTFCLHTLTGYHAAVYAGDSVTLAEFVVTDLLVPQLRRAVRYALLLTSRKEPPSLKAQFVRSHLYLRNIGYGLGRAFFELRVSPRMANHDVLICTDLITKVMYMLGRNQDVASKTLIEMIMKLKKLFPLGIAATQALAE</sequence>
<evidence type="ECO:0000256" key="1">
    <source>
        <dbReference type="SAM" id="SignalP"/>
    </source>
</evidence>
<feature type="domain" description="Pectinesterase inhibitor" evidence="2">
    <location>
        <begin position="30"/>
        <end position="179"/>
    </location>
</feature>
<dbReference type="SMART" id="SM00856">
    <property type="entry name" value="PMEI"/>
    <property type="match status" value="1"/>
</dbReference>
<keyword evidence="1" id="KW-0732">Signal</keyword>
<feature type="signal peptide" evidence="1">
    <location>
        <begin position="1"/>
        <end position="26"/>
    </location>
</feature>
<dbReference type="KEGG" id="crb:17876407"/>
<keyword evidence="4" id="KW-1185">Reference proteome</keyword>
<evidence type="ECO:0000313" key="4">
    <source>
        <dbReference type="Proteomes" id="UP000029121"/>
    </source>
</evidence>
<accession>R0GTT8</accession>
<organism evidence="3 4">
    <name type="scientific">Capsella rubella</name>
    <dbReference type="NCBI Taxonomy" id="81985"/>
    <lineage>
        <taxon>Eukaryota</taxon>
        <taxon>Viridiplantae</taxon>
        <taxon>Streptophyta</taxon>
        <taxon>Embryophyta</taxon>
        <taxon>Tracheophyta</taxon>
        <taxon>Spermatophyta</taxon>
        <taxon>Magnoliopsida</taxon>
        <taxon>eudicotyledons</taxon>
        <taxon>Gunneridae</taxon>
        <taxon>Pentapetalae</taxon>
        <taxon>rosids</taxon>
        <taxon>malvids</taxon>
        <taxon>Brassicales</taxon>
        <taxon>Brassicaceae</taxon>
        <taxon>Camelineae</taxon>
        <taxon>Capsella</taxon>
    </lineage>
</organism>
<feature type="chain" id="PRO_5004351697" description="Pectinesterase inhibitor domain-containing protein" evidence="1">
    <location>
        <begin position="27"/>
        <end position="185"/>
    </location>
</feature>
<gene>
    <name evidence="3" type="ORF">CARUB_v10027801mg</name>
</gene>
<dbReference type="Proteomes" id="UP000029121">
    <property type="component" value="Unassembled WGS sequence"/>
</dbReference>
<dbReference type="EMBL" id="KB870812">
    <property type="protein sequence ID" value="EOA14563.1"/>
    <property type="molecule type" value="Genomic_DNA"/>
</dbReference>
<proteinExistence type="predicted"/>
<dbReference type="AlphaFoldDB" id="R0GTT8"/>
<protein>
    <recommendedName>
        <fullName evidence="2">Pectinesterase inhibitor domain-containing protein</fullName>
    </recommendedName>
</protein>
<dbReference type="GO" id="GO:0004857">
    <property type="term" value="F:enzyme inhibitor activity"/>
    <property type="evidence" value="ECO:0007669"/>
    <property type="project" value="InterPro"/>
</dbReference>
<evidence type="ECO:0000313" key="3">
    <source>
        <dbReference type="EMBL" id="EOA14563.1"/>
    </source>
</evidence>
<name>R0GTT8_9BRAS</name>
<evidence type="ECO:0000259" key="2">
    <source>
        <dbReference type="SMART" id="SM00856"/>
    </source>
</evidence>
<dbReference type="InterPro" id="IPR006501">
    <property type="entry name" value="Pectinesterase_inhib_dom"/>
</dbReference>
<dbReference type="STRING" id="81985.R0GTT8"/>